<dbReference type="EMBL" id="JAQIFT010000013">
    <property type="protein sequence ID" value="MDA3730419.1"/>
    <property type="molecule type" value="Genomic_DNA"/>
</dbReference>
<dbReference type="Gene3D" id="3.30.2130.10">
    <property type="entry name" value="VC0802-like"/>
    <property type="match status" value="1"/>
</dbReference>
<sequence>MNIIVQKFGGTSVATPEARGQVIQKILKAKKEGKSPVVVVSAMGRVPSPYATDTLLQFVKDEAGEIKDREYDLLLSCGEIISAVTIATMLQAAGYDAVALTGGQSGIITDGVHKSADLLYGKSDALVGYVEKDIIPVVAGFQGMTVEGEITTLGRGGSDTTAAMLGGLVGAESIEIYTDVDGIMTADPRVSECASIIPAITYNEIFQMADSGAKVIHPRAVEYAMRANIPLIIKNTFSDEPGTAIVQSVKKSYPSQTVKLITGVAHRLNRIQFKITEKLDADCDLLECMAKEHISIDLINIFPEYNVFTIDGEDKNKLEAILKKDGYEYTMVEDCCKVTVIGERMTGVPGVMSRIMKALNKEGIQVLQTADSLTTIGCLIRSEQVSRAVTALLLEFNI</sequence>
<dbReference type="InterPro" id="IPR001341">
    <property type="entry name" value="Asp_kinase"/>
</dbReference>
<evidence type="ECO:0000256" key="10">
    <source>
        <dbReference type="ARBA" id="ARBA00022840"/>
    </source>
</evidence>
<dbReference type="PANTHER" id="PTHR21499">
    <property type="entry name" value="ASPARTATE KINASE"/>
    <property type="match status" value="1"/>
</dbReference>
<comment type="pathway">
    <text evidence="4 16">Amino-acid biosynthesis; L-threonine biosynthesis; L-threonine from L-aspartate: step 1/5.</text>
</comment>
<dbReference type="PIRSF" id="PIRSF000726">
    <property type="entry name" value="Asp_kin"/>
    <property type="match status" value="1"/>
</dbReference>
<accession>A0AA42DKA9</accession>
<dbReference type="PANTHER" id="PTHR21499:SF3">
    <property type="entry name" value="ASPARTOKINASE"/>
    <property type="match status" value="1"/>
</dbReference>
<dbReference type="GO" id="GO:0009089">
    <property type="term" value="P:lysine biosynthetic process via diaminopimelate"/>
    <property type="evidence" value="ECO:0007669"/>
    <property type="project" value="InterPro"/>
</dbReference>
<evidence type="ECO:0000256" key="6">
    <source>
        <dbReference type="ARBA" id="ARBA00022605"/>
    </source>
</evidence>
<feature type="domain" description="CASTOR ACT" evidence="18">
    <location>
        <begin position="333"/>
        <end position="392"/>
    </location>
</feature>
<comment type="pathway">
    <text evidence="3 16">Amino-acid biosynthesis; L-methionine biosynthesis via de novo pathway; L-homoserine from L-aspartate: step 1/3.</text>
</comment>
<dbReference type="PROSITE" id="PS00324">
    <property type="entry name" value="ASPARTOKINASE"/>
    <property type="match status" value="1"/>
</dbReference>
<evidence type="ECO:0000256" key="1">
    <source>
        <dbReference type="ARBA" id="ARBA00003121"/>
    </source>
</evidence>
<keyword evidence="6 16" id="KW-0028">Amino-acid biosynthesis</keyword>
<feature type="binding site" evidence="14">
    <location>
        <position position="79"/>
    </location>
    <ligand>
        <name>substrate</name>
    </ligand>
</feature>
<evidence type="ECO:0000256" key="15">
    <source>
        <dbReference type="RuleBase" id="RU003448"/>
    </source>
</evidence>
<keyword evidence="9 15" id="KW-0418">Kinase</keyword>
<dbReference type="Pfam" id="PF13840">
    <property type="entry name" value="ACT_7"/>
    <property type="match status" value="1"/>
</dbReference>
<protein>
    <recommendedName>
        <fullName evidence="15">Aspartokinase</fullName>
        <ecNumber evidence="15">2.7.2.4</ecNumber>
    </recommendedName>
</protein>
<evidence type="ECO:0000256" key="16">
    <source>
        <dbReference type="RuleBase" id="RU004249"/>
    </source>
</evidence>
<proteinExistence type="inferred from homology"/>
<dbReference type="Pfam" id="PF00696">
    <property type="entry name" value="AA_kinase"/>
    <property type="match status" value="1"/>
</dbReference>
<dbReference type="InterPro" id="IPR001048">
    <property type="entry name" value="Asp/Glu/Uridylate_kinase"/>
</dbReference>
<dbReference type="AlphaFoldDB" id="A0AA42DKA9"/>
<evidence type="ECO:0000256" key="11">
    <source>
        <dbReference type="ARBA" id="ARBA00022915"/>
    </source>
</evidence>
<evidence type="ECO:0000256" key="14">
    <source>
        <dbReference type="PIRSR" id="PIRSR000726-1"/>
    </source>
</evidence>
<dbReference type="NCBIfam" id="NF006068">
    <property type="entry name" value="PRK08210.1"/>
    <property type="match status" value="1"/>
</dbReference>
<dbReference type="GO" id="GO:0019877">
    <property type="term" value="P:diaminopimelate biosynthetic process"/>
    <property type="evidence" value="ECO:0007669"/>
    <property type="project" value="UniProtKB-KW"/>
</dbReference>
<feature type="binding site" evidence="14">
    <location>
        <position position="189"/>
    </location>
    <ligand>
        <name>ATP</name>
        <dbReference type="ChEBI" id="CHEBI:30616"/>
    </ligand>
</feature>
<dbReference type="SUPFAM" id="SSF53633">
    <property type="entry name" value="Carbamate kinase-like"/>
    <property type="match status" value="1"/>
</dbReference>
<dbReference type="RefSeq" id="WP_271011060.1">
    <property type="nucleotide sequence ID" value="NZ_JAQIFT010000013.1"/>
</dbReference>
<keyword evidence="8 14" id="KW-0547">Nucleotide-binding</keyword>
<gene>
    <name evidence="19" type="primary">dapG</name>
    <name evidence="19" type="ORF">PBV87_02725</name>
</gene>
<feature type="binding site" evidence="14">
    <location>
        <position position="52"/>
    </location>
    <ligand>
        <name>substrate</name>
    </ligand>
</feature>
<evidence type="ECO:0000256" key="9">
    <source>
        <dbReference type="ARBA" id="ARBA00022777"/>
    </source>
</evidence>
<comment type="pathway">
    <text evidence="2 16">Amino-acid biosynthesis; L-lysine biosynthesis via DAP pathway; (S)-tetrahydrodipicolinate from L-aspartate: step 1/4.</text>
</comment>
<evidence type="ECO:0000256" key="4">
    <source>
        <dbReference type="ARBA" id="ARBA00005139"/>
    </source>
</evidence>
<feature type="binding site" evidence="14">
    <location>
        <begin position="214"/>
        <end position="215"/>
    </location>
    <ligand>
        <name>ATP</name>
        <dbReference type="ChEBI" id="CHEBI:30616"/>
    </ligand>
</feature>
<comment type="function">
    <text evidence="1">Catalyzes the phosphorylation of the beta-carboxyl group of aspartic acid with ATP to yield 4-phospho-L-aspartate, which is involved in the branched biosynthetic pathway leading to the biosynthesis of amino acids threonine, isoleucine and methionine.</text>
</comment>
<evidence type="ECO:0000256" key="12">
    <source>
        <dbReference type="ARBA" id="ARBA00023154"/>
    </source>
</evidence>
<dbReference type="GO" id="GO:0009090">
    <property type="term" value="P:homoserine biosynthetic process"/>
    <property type="evidence" value="ECO:0007669"/>
    <property type="project" value="TreeGrafter"/>
</dbReference>
<dbReference type="GO" id="GO:0005524">
    <property type="term" value="F:ATP binding"/>
    <property type="evidence" value="ECO:0007669"/>
    <property type="project" value="UniProtKB-KW"/>
</dbReference>
<name>A0AA42DKA9_9FIRM</name>
<comment type="similarity">
    <text evidence="5 15">Belongs to the aspartokinase family.</text>
</comment>
<dbReference type="SUPFAM" id="SSF55021">
    <property type="entry name" value="ACT-like"/>
    <property type="match status" value="2"/>
</dbReference>
<keyword evidence="20" id="KW-1185">Reference proteome</keyword>
<keyword evidence="10 14" id="KW-0067">ATP-binding</keyword>
<evidence type="ECO:0000259" key="18">
    <source>
        <dbReference type="Pfam" id="PF13840"/>
    </source>
</evidence>
<dbReference type="InterPro" id="IPR005260">
    <property type="entry name" value="Asp_kin_monofn"/>
</dbReference>
<dbReference type="NCBIfam" id="TIGR00657">
    <property type="entry name" value="asp_kinases"/>
    <property type="match status" value="1"/>
</dbReference>
<evidence type="ECO:0000256" key="13">
    <source>
        <dbReference type="ARBA" id="ARBA00047872"/>
    </source>
</evidence>
<evidence type="ECO:0000313" key="20">
    <source>
        <dbReference type="Proteomes" id="UP001169242"/>
    </source>
</evidence>
<feature type="binding site" evidence="14">
    <location>
        <begin position="178"/>
        <end position="179"/>
    </location>
    <ligand>
        <name>ATP</name>
        <dbReference type="ChEBI" id="CHEBI:30616"/>
    </ligand>
</feature>
<dbReference type="InterPro" id="IPR027795">
    <property type="entry name" value="CASTOR_ACT_dom"/>
</dbReference>
<keyword evidence="12" id="KW-0457">Lysine biosynthesis</keyword>
<evidence type="ECO:0000256" key="3">
    <source>
        <dbReference type="ARBA" id="ARBA00004986"/>
    </source>
</evidence>
<reference evidence="19" key="1">
    <citation type="journal article" date="2023" name="Int. J. Syst. Evol. Microbiol.">
        <title>&lt;i&gt;Holtiella tumoricola&lt;/i&gt; gen. nov. sp. nov., isolated from a human clinical sample.</title>
        <authorList>
            <person name="Allen-Vercoe E."/>
            <person name="Daigneault M.C."/>
            <person name="Vancuren S.J."/>
            <person name="Cochrane K."/>
            <person name="O'Neal L.L."/>
            <person name="Sankaranarayanan K."/>
            <person name="Lawson P.A."/>
        </authorList>
    </citation>
    <scope>NUCLEOTIDE SEQUENCE</scope>
    <source>
        <strain evidence="19">CC70A</strain>
    </source>
</reference>
<evidence type="ECO:0000256" key="2">
    <source>
        <dbReference type="ARBA" id="ARBA00004766"/>
    </source>
</evidence>
<dbReference type="GO" id="GO:0005829">
    <property type="term" value="C:cytosol"/>
    <property type="evidence" value="ECO:0007669"/>
    <property type="project" value="TreeGrafter"/>
</dbReference>
<comment type="catalytic activity">
    <reaction evidence="13 15">
        <text>L-aspartate + ATP = 4-phospho-L-aspartate + ADP</text>
        <dbReference type="Rhea" id="RHEA:23776"/>
        <dbReference type="ChEBI" id="CHEBI:29991"/>
        <dbReference type="ChEBI" id="CHEBI:30616"/>
        <dbReference type="ChEBI" id="CHEBI:57535"/>
        <dbReference type="ChEBI" id="CHEBI:456216"/>
        <dbReference type="EC" id="2.7.2.4"/>
    </reaction>
</comment>
<dbReference type="EC" id="2.7.2.4" evidence="15"/>
<comment type="caution">
    <text evidence="19">The sequence shown here is derived from an EMBL/GenBank/DDBJ whole genome shotgun (WGS) entry which is preliminary data.</text>
</comment>
<dbReference type="InterPro" id="IPR018042">
    <property type="entry name" value="Aspartate_kinase_CS"/>
</dbReference>
<dbReference type="Gene3D" id="3.40.1160.10">
    <property type="entry name" value="Acetylglutamate kinase-like"/>
    <property type="match status" value="1"/>
</dbReference>
<keyword evidence="11" id="KW-0220">Diaminopimelate biosynthesis</keyword>
<organism evidence="19 20">
    <name type="scientific">Holtiella tumoricola</name>
    <dbReference type="NCBI Taxonomy" id="3018743"/>
    <lineage>
        <taxon>Bacteria</taxon>
        <taxon>Bacillati</taxon>
        <taxon>Bacillota</taxon>
        <taxon>Clostridia</taxon>
        <taxon>Lachnospirales</taxon>
        <taxon>Cellulosilyticaceae</taxon>
        <taxon>Holtiella</taxon>
    </lineage>
</organism>
<evidence type="ECO:0000256" key="5">
    <source>
        <dbReference type="ARBA" id="ARBA00010122"/>
    </source>
</evidence>
<dbReference type="Proteomes" id="UP001169242">
    <property type="component" value="Unassembled WGS sequence"/>
</dbReference>
<keyword evidence="7 15" id="KW-0808">Transferase</keyword>
<feature type="domain" description="Aspartate/glutamate/uridylate kinase" evidence="17">
    <location>
        <begin position="2"/>
        <end position="235"/>
    </location>
</feature>
<dbReference type="InterPro" id="IPR036393">
    <property type="entry name" value="AceGlu_kinase-like_sf"/>
</dbReference>
<feature type="binding site" evidence="14">
    <location>
        <begin position="7"/>
        <end position="10"/>
    </location>
    <ligand>
        <name>ATP</name>
        <dbReference type="ChEBI" id="CHEBI:30616"/>
    </ligand>
</feature>
<evidence type="ECO:0000313" key="19">
    <source>
        <dbReference type="EMBL" id="MDA3730419.1"/>
    </source>
</evidence>
<evidence type="ECO:0000256" key="7">
    <source>
        <dbReference type="ARBA" id="ARBA00022679"/>
    </source>
</evidence>
<dbReference type="GO" id="GO:0004072">
    <property type="term" value="F:aspartate kinase activity"/>
    <property type="evidence" value="ECO:0007669"/>
    <property type="project" value="UniProtKB-EC"/>
</dbReference>
<evidence type="ECO:0000256" key="8">
    <source>
        <dbReference type="ARBA" id="ARBA00022741"/>
    </source>
</evidence>
<evidence type="ECO:0000259" key="17">
    <source>
        <dbReference type="Pfam" id="PF00696"/>
    </source>
</evidence>
<dbReference type="InterPro" id="IPR045865">
    <property type="entry name" value="ACT-like_dom_sf"/>
</dbReference>